<dbReference type="SMART" id="SM01130">
    <property type="entry name" value="DHDPS"/>
    <property type="match status" value="1"/>
</dbReference>
<dbReference type="PIRSF" id="PIRSF001365">
    <property type="entry name" value="DHDPS"/>
    <property type="match status" value="1"/>
</dbReference>
<dbReference type="Proteomes" id="UP000323917">
    <property type="component" value="Chromosome"/>
</dbReference>
<keyword evidence="3 6" id="KW-0456">Lyase</keyword>
<dbReference type="EC" id="4.1.3.3" evidence="9"/>
<keyword evidence="2" id="KW-0963">Cytoplasm</keyword>
<dbReference type="InterPro" id="IPR002220">
    <property type="entry name" value="DapA-like"/>
</dbReference>
<reference evidence="9 10" key="1">
    <citation type="submission" date="2019-08" db="EMBL/GenBank/DDBJ databases">
        <title>Deep-cultivation of Planctomycetes and their phenomic and genomic characterization uncovers novel biology.</title>
        <authorList>
            <person name="Wiegand S."/>
            <person name="Jogler M."/>
            <person name="Boedeker C."/>
            <person name="Pinto D."/>
            <person name="Vollmers J."/>
            <person name="Rivas-Marin E."/>
            <person name="Kohn T."/>
            <person name="Peeters S.H."/>
            <person name="Heuer A."/>
            <person name="Rast P."/>
            <person name="Oberbeckmann S."/>
            <person name="Bunk B."/>
            <person name="Jeske O."/>
            <person name="Meyerdierks A."/>
            <person name="Storesund J.E."/>
            <person name="Kallscheuer N."/>
            <person name="Luecker S."/>
            <person name="Lage O.M."/>
            <person name="Pohl T."/>
            <person name="Merkel B.J."/>
            <person name="Hornburger P."/>
            <person name="Mueller R.-W."/>
            <person name="Bruemmer F."/>
            <person name="Labrenz M."/>
            <person name="Spormann A.M."/>
            <person name="Op den Camp H."/>
            <person name="Overmann J."/>
            <person name="Amann R."/>
            <person name="Jetten M.S.M."/>
            <person name="Mascher T."/>
            <person name="Medema M.H."/>
            <person name="Devos D.P."/>
            <person name="Kaster A.-K."/>
            <person name="Ovreas L."/>
            <person name="Rohde M."/>
            <person name="Galperin M.Y."/>
            <person name="Jogler C."/>
        </authorList>
    </citation>
    <scope>NUCLEOTIDE SEQUENCE [LARGE SCALE GENOMIC DNA]</scope>
    <source>
        <strain evidence="9 10">Pr1d</strain>
    </source>
</reference>
<evidence type="ECO:0000256" key="7">
    <source>
        <dbReference type="PIRSR" id="PIRSR001365-1"/>
    </source>
</evidence>
<comment type="subcellular location">
    <subcellularLocation>
        <location evidence="1">Cytoplasm</location>
    </subcellularLocation>
</comment>
<dbReference type="PROSITE" id="PS00665">
    <property type="entry name" value="DHDPS_1"/>
    <property type="match status" value="1"/>
</dbReference>
<gene>
    <name evidence="9" type="primary">nanA</name>
    <name evidence="9" type="ORF">Pr1d_47290</name>
</gene>
<evidence type="ECO:0000256" key="1">
    <source>
        <dbReference type="ARBA" id="ARBA00004496"/>
    </source>
</evidence>
<feature type="binding site" evidence="8">
    <location>
        <position position="210"/>
    </location>
    <ligand>
        <name>pyruvate</name>
        <dbReference type="ChEBI" id="CHEBI:15361"/>
    </ligand>
</feature>
<dbReference type="OrthoDB" id="9771791at2"/>
<dbReference type="KEGG" id="bgok:Pr1d_47290"/>
<keyword evidence="10" id="KW-1185">Reference proteome</keyword>
<dbReference type="InterPro" id="IPR013785">
    <property type="entry name" value="Aldolase_TIM"/>
</dbReference>
<dbReference type="EMBL" id="CP042913">
    <property type="protein sequence ID" value="QEG37386.1"/>
    <property type="molecule type" value="Genomic_DNA"/>
</dbReference>
<evidence type="ECO:0000313" key="10">
    <source>
        <dbReference type="Proteomes" id="UP000323917"/>
    </source>
</evidence>
<dbReference type="InterPro" id="IPR020624">
    <property type="entry name" value="Schiff_base-form_aldolases_CS"/>
</dbReference>
<evidence type="ECO:0000256" key="4">
    <source>
        <dbReference type="ARBA" id="ARBA00023270"/>
    </source>
</evidence>
<dbReference type="PANTHER" id="PTHR12128">
    <property type="entry name" value="DIHYDRODIPICOLINATE SYNTHASE"/>
    <property type="match status" value="1"/>
</dbReference>
<dbReference type="PRINTS" id="PR00146">
    <property type="entry name" value="DHPICSNTHASE"/>
</dbReference>
<keyword evidence="5" id="KW-0119">Carbohydrate metabolism</keyword>
<dbReference type="AlphaFoldDB" id="A0A5B9QK16"/>
<feature type="active site" description="Proton donor/acceptor" evidence="7">
    <location>
        <position position="138"/>
    </location>
</feature>
<dbReference type="Gene3D" id="3.20.20.70">
    <property type="entry name" value="Aldolase class I"/>
    <property type="match status" value="1"/>
</dbReference>
<dbReference type="PANTHER" id="PTHR12128:SF21">
    <property type="entry name" value="N-ACETYLNEURAMINATE LYASE"/>
    <property type="match status" value="1"/>
</dbReference>
<evidence type="ECO:0000256" key="8">
    <source>
        <dbReference type="PIRSR" id="PIRSR001365-2"/>
    </source>
</evidence>
<keyword evidence="4" id="KW-0704">Schiff base</keyword>
<name>A0A5B9QK16_9BACT</name>
<protein>
    <submittedName>
        <fullName evidence="9">N-acetylneuraminate lyase</fullName>
        <ecNumber evidence="9">4.1.3.3</ecNumber>
    </submittedName>
</protein>
<feature type="active site" description="Schiff-base intermediate with substrate" evidence="7">
    <location>
        <position position="168"/>
    </location>
</feature>
<organism evidence="9 10">
    <name type="scientific">Bythopirellula goksoeyrii</name>
    <dbReference type="NCBI Taxonomy" id="1400387"/>
    <lineage>
        <taxon>Bacteria</taxon>
        <taxon>Pseudomonadati</taxon>
        <taxon>Planctomycetota</taxon>
        <taxon>Planctomycetia</taxon>
        <taxon>Pirellulales</taxon>
        <taxon>Lacipirellulaceae</taxon>
        <taxon>Bythopirellula</taxon>
    </lineage>
</organism>
<evidence type="ECO:0000256" key="2">
    <source>
        <dbReference type="ARBA" id="ARBA00022490"/>
    </source>
</evidence>
<accession>A0A5B9QK16</accession>
<evidence type="ECO:0000256" key="3">
    <source>
        <dbReference type="ARBA" id="ARBA00023239"/>
    </source>
</evidence>
<evidence type="ECO:0000313" key="9">
    <source>
        <dbReference type="EMBL" id="QEG37386.1"/>
    </source>
</evidence>
<dbReference type="GO" id="GO:0008747">
    <property type="term" value="F:N-acetylneuraminate lyase activity"/>
    <property type="evidence" value="ECO:0007669"/>
    <property type="project" value="UniProtKB-EC"/>
</dbReference>
<proteinExistence type="inferred from homology"/>
<sequence length="310" mass="33307">MPLRLTGLIAATCTPMRPGHAIDLDAICPLTDQLVADGVEGLYVCGSTGEGVSMTTDERKRVAEAFLAAAGGRVPVIVHVGHNSLADARDLAQHAQRAGATFTSAVAPNYFPIASVEVLVDAMATVAAAAPELPFYYYHIPAMTGVDLDMIEFLRQAGDRIDNFAGIKYTANSLDEYQQCVALDDGRFDVLYGYDELLLPSLAVGARGAVGCTYNIAAPLYRRIIEAFDAGDLARARADQLRAVQMIRTLSRFPFLPAVKAVLAVIGAPCGTCRAPQPQLRDAEVQELCAELEAIGFFDWARRTTDALLR</sequence>
<dbReference type="Pfam" id="PF00701">
    <property type="entry name" value="DHDPS"/>
    <property type="match status" value="1"/>
</dbReference>
<dbReference type="SUPFAM" id="SSF51569">
    <property type="entry name" value="Aldolase"/>
    <property type="match status" value="1"/>
</dbReference>
<dbReference type="RefSeq" id="WP_148075633.1">
    <property type="nucleotide sequence ID" value="NZ_CP042913.1"/>
</dbReference>
<comment type="similarity">
    <text evidence="6">Belongs to the DapA family.</text>
</comment>
<feature type="binding site" evidence="8">
    <location>
        <position position="48"/>
    </location>
    <ligand>
        <name>pyruvate</name>
        <dbReference type="ChEBI" id="CHEBI:15361"/>
    </ligand>
</feature>
<evidence type="ECO:0000256" key="5">
    <source>
        <dbReference type="ARBA" id="ARBA00023277"/>
    </source>
</evidence>
<dbReference type="GO" id="GO:0005737">
    <property type="term" value="C:cytoplasm"/>
    <property type="evidence" value="ECO:0007669"/>
    <property type="project" value="UniProtKB-SubCell"/>
</dbReference>
<evidence type="ECO:0000256" key="6">
    <source>
        <dbReference type="PIRNR" id="PIRNR001365"/>
    </source>
</evidence>